<proteinExistence type="predicted"/>
<accession>A0A2N3LEF1</accession>
<sequence>MKEDIQKLHTANYESYARLYKIPHFQYEPLVIKDNDYSRFDNLCQLLKSLECIRYNIELGPKEFDYTFIEKTIQVVKNAIIESLPEYEKAIWG</sequence>
<dbReference type="RefSeq" id="WP_101356165.1">
    <property type="nucleotide sequence ID" value="NZ_PIQO01000023.1"/>
</dbReference>
<dbReference type="EMBL" id="PIQO01000023">
    <property type="protein sequence ID" value="PKR83020.1"/>
    <property type="molecule type" value="Genomic_DNA"/>
</dbReference>
<dbReference type="Proteomes" id="UP000233440">
    <property type="component" value="Unassembled WGS sequence"/>
</dbReference>
<dbReference type="AlphaFoldDB" id="A0A2N3LEF1"/>
<comment type="caution">
    <text evidence="1">The sequence shown here is derived from an EMBL/GenBank/DDBJ whole genome shotgun (WGS) entry which is preliminary data.</text>
</comment>
<keyword evidence="2" id="KW-1185">Reference proteome</keyword>
<reference evidence="1 2" key="1">
    <citation type="submission" date="2017-11" db="EMBL/GenBank/DDBJ databases">
        <title>Bacillus camelliae sp. nov., isolated from pu'er tea.</title>
        <authorList>
            <person name="Niu L."/>
        </authorList>
    </citation>
    <scope>NUCLEOTIDE SEQUENCE [LARGE SCALE GENOMIC DNA]</scope>
    <source>
        <strain evidence="1 2">7578-1</strain>
    </source>
</reference>
<evidence type="ECO:0000313" key="2">
    <source>
        <dbReference type="Proteomes" id="UP000233440"/>
    </source>
</evidence>
<gene>
    <name evidence="1" type="ORF">CWO92_21000</name>
</gene>
<organism evidence="1 2">
    <name type="scientific">Heyndrickxia camelliae</name>
    <dbReference type="NCBI Taxonomy" id="1707093"/>
    <lineage>
        <taxon>Bacteria</taxon>
        <taxon>Bacillati</taxon>
        <taxon>Bacillota</taxon>
        <taxon>Bacilli</taxon>
        <taxon>Bacillales</taxon>
        <taxon>Bacillaceae</taxon>
        <taxon>Heyndrickxia</taxon>
    </lineage>
</organism>
<name>A0A2N3LEF1_9BACI</name>
<evidence type="ECO:0000313" key="1">
    <source>
        <dbReference type="EMBL" id="PKR83020.1"/>
    </source>
</evidence>
<protein>
    <submittedName>
        <fullName evidence="1">Uncharacterized protein</fullName>
    </submittedName>
</protein>